<protein>
    <recommendedName>
        <fullName evidence="1">AB hydrolase-1 domain-containing protein</fullName>
    </recommendedName>
</protein>
<name>A0A0F9UWN6_9ZZZZ</name>
<dbReference type="AlphaFoldDB" id="A0A0F9UWN6"/>
<dbReference type="PANTHER" id="PTHR43194">
    <property type="entry name" value="HYDROLASE ALPHA/BETA FOLD FAMILY"/>
    <property type="match status" value="1"/>
</dbReference>
<comment type="caution">
    <text evidence="2">The sequence shown here is derived from an EMBL/GenBank/DDBJ whole genome shotgun (WGS) entry which is preliminary data.</text>
</comment>
<reference evidence="2" key="1">
    <citation type="journal article" date="2015" name="Nature">
        <title>Complex archaea that bridge the gap between prokaryotes and eukaryotes.</title>
        <authorList>
            <person name="Spang A."/>
            <person name="Saw J.H."/>
            <person name="Jorgensen S.L."/>
            <person name="Zaremba-Niedzwiedzka K."/>
            <person name="Martijn J."/>
            <person name="Lind A.E."/>
            <person name="van Eijk R."/>
            <person name="Schleper C."/>
            <person name="Guy L."/>
            <person name="Ettema T.J."/>
        </authorList>
    </citation>
    <scope>NUCLEOTIDE SEQUENCE</scope>
</reference>
<dbReference type="Pfam" id="PF00561">
    <property type="entry name" value="Abhydrolase_1"/>
    <property type="match status" value="1"/>
</dbReference>
<dbReference type="EMBL" id="LAZR01000099">
    <property type="protein sequence ID" value="KKN91872.1"/>
    <property type="molecule type" value="Genomic_DNA"/>
</dbReference>
<gene>
    <name evidence="2" type="ORF">LCGC14_0213470</name>
</gene>
<sequence length="287" mass="31145">MSTNGSVLRYFEGSSGNRLAADQEGPADGQPVLLLHGGGQTRHSWARARQALARAGYLAIAVDARGHGESDWIENGNYRLDSQVGDLKSIIATLDNRPALVGASMGGVNSLIACGAQPDIASLLIMVDVTPRLEAQGIERIKDFMLGNPDGFASLDEAAEAVATYNSTHSRAGSRDGLRKNLRLGEDGRWRWHWDPQFMLGDFRTTVQEISQRMFDAAENVAVPTLLIRGQQSDVVSPEGVAEMRKLMPKMEFTDVQGAGHMVAGDRNDVFNGAMLDFMKRHLPALA</sequence>
<proteinExistence type="predicted"/>
<dbReference type="PANTHER" id="PTHR43194:SF2">
    <property type="entry name" value="PEROXISOMAL MEMBRANE PROTEIN LPX1"/>
    <property type="match status" value="1"/>
</dbReference>
<dbReference type="InterPro" id="IPR050228">
    <property type="entry name" value="Carboxylesterase_BioH"/>
</dbReference>
<dbReference type="InterPro" id="IPR000073">
    <property type="entry name" value="AB_hydrolase_1"/>
</dbReference>
<dbReference type="PRINTS" id="PR00111">
    <property type="entry name" value="ABHYDROLASE"/>
</dbReference>
<evidence type="ECO:0000259" key="1">
    <source>
        <dbReference type="Pfam" id="PF00561"/>
    </source>
</evidence>
<organism evidence="2">
    <name type="scientific">marine sediment metagenome</name>
    <dbReference type="NCBI Taxonomy" id="412755"/>
    <lineage>
        <taxon>unclassified sequences</taxon>
        <taxon>metagenomes</taxon>
        <taxon>ecological metagenomes</taxon>
    </lineage>
</organism>
<accession>A0A0F9UWN6</accession>
<dbReference type="GO" id="GO:0003824">
    <property type="term" value="F:catalytic activity"/>
    <property type="evidence" value="ECO:0007669"/>
    <property type="project" value="InterPro"/>
</dbReference>
<dbReference type="SUPFAM" id="SSF53474">
    <property type="entry name" value="alpha/beta-Hydrolases"/>
    <property type="match status" value="1"/>
</dbReference>
<dbReference type="InterPro" id="IPR000639">
    <property type="entry name" value="Epox_hydrolase-like"/>
</dbReference>
<dbReference type="PRINTS" id="PR00412">
    <property type="entry name" value="EPOXHYDRLASE"/>
</dbReference>
<dbReference type="InterPro" id="IPR029058">
    <property type="entry name" value="AB_hydrolase_fold"/>
</dbReference>
<evidence type="ECO:0000313" key="2">
    <source>
        <dbReference type="EMBL" id="KKN91872.1"/>
    </source>
</evidence>
<feature type="domain" description="AB hydrolase-1" evidence="1">
    <location>
        <begin position="31"/>
        <end position="263"/>
    </location>
</feature>
<dbReference type="Gene3D" id="3.40.50.1820">
    <property type="entry name" value="alpha/beta hydrolase"/>
    <property type="match status" value="1"/>
</dbReference>